<keyword evidence="3" id="KW-0472">Membrane</keyword>
<comment type="similarity">
    <text evidence="1">Belongs to the LytR/CpsA/Psr (LCP) family.</text>
</comment>
<accession>A0ABX0GTJ7</accession>
<reference evidence="6 7" key="1">
    <citation type="submission" date="2020-03" db="EMBL/GenBank/DDBJ databases">
        <title>Two novel Motilibacter sp.</title>
        <authorList>
            <person name="Liu S."/>
        </authorList>
    </citation>
    <scope>NUCLEOTIDE SEQUENCE [LARGE SCALE GENOMIC DNA]</scope>
    <source>
        <strain evidence="6 7">E257</strain>
    </source>
</reference>
<keyword evidence="7" id="KW-1185">Reference proteome</keyword>
<dbReference type="Gene3D" id="3.30.70.2390">
    <property type="match status" value="1"/>
</dbReference>
<name>A0ABX0GTJ7_9ACTN</name>
<dbReference type="InterPro" id="IPR027381">
    <property type="entry name" value="LytR/CpsA/Psr_C"/>
</dbReference>
<evidence type="ECO:0000256" key="2">
    <source>
        <dbReference type="SAM" id="MobiDB-lite"/>
    </source>
</evidence>
<dbReference type="Pfam" id="PF13399">
    <property type="entry name" value="LytR_C"/>
    <property type="match status" value="1"/>
</dbReference>
<evidence type="ECO:0000313" key="6">
    <source>
        <dbReference type="EMBL" id="NHC13149.1"/>
    </source>
</evidence>
<evidence type="ECO:0000256" key="3">
    <source>
        <dbReference type="SAM" id="Phobius"/>
    </source>
</evidence>
<dbReference type="Pfam" id="PF03816">
    <property type="entry name" value="LytR_cpsA_psr"/>
    <property type="match status" value="1"/>
</dbReference>
<feature type="region of interest" description="Disordered" evidence="2">
    <location>
        <begin position="336"/>
        <end position="370"/>
    </location>
</feature>
<protein>
    <submittedName>
        <fullName evidence="6">LCP family protein</fullName>
    </submittedName>
</protein>
<evidence type="ECO:0000259" key="5">
    <source>
        <dbReference type="Pfam" id="PF13399"/>
    </source>
</evidence>
<dbReference type="Gene3D" id="3.40.630.190">
    <property type="entry name" value="LCP protein"/>
    <property type="match status" value="1"/>
</dbReference>
<dbReference type="InterPro" id="IPR050922">
    <property type="entry name" value="LytR/CpsA/Psr_CW_biosynth"/>
</dbReference>
<dbReference type="PANTHER" id="PTHR33392">
    <property type="entry name" value="POLYISOPRENYL-TEICHOIC ACID--PEPTIDOGLYCAN TEICHOIC ACID TRANSFERASE TAGU"/>
    <property type="match status" value="1"/>
</dbReference>
<proteinExistence type="inferred from homology"/>
<evidence type="ECO:0000313" key="7">
    <source>
        <dbReference type="Proteomes" id="UP000800981"/>
    </source>
</evidence>
<dbReference type="Proteomes" id="UP000800981">
    <property type="component" value="Unassembled WGS sequence"/>
</dbReference>
<dbReference type="InterPro" id="IPR004474">
    <property type="entry name" value="LytR_CpsA_psr"/>
</dbReference>
<dbReference type="NCBIfam" id="TIGR00350">
    <property type="entry name" value="lytR_cpsA_psr"/>
    <property type="match status" value="1"/>
</dbReference>
<feature type="domain" description="LytR/CpsA/Psr regulator C-terminal" evidence="5">
    <location>
        <begin position="373"/>
        <end position="458"/>
    </location>
</feature>
<sequence length="491" mass="52763">MRSSARIRARHARAPRVWHRVLVALTMTLALTFVGVGTAAALLYRRLDGNINQQSIDKALGTDRPTNAPAVEEDHEPIDILVMGSDTRAGDNSFVGGDEEDQRSDTTILLHLSGDRQSAYGVSIPRDSMVEIPDCKALDGSQYESDGALHMFNEAFTIGGAACTVKTVEHVTDVRIEDYVVVDFKGFTSMVDALGGVRVCIPEAINDRTGNISFAAGPHNLKGEKALDYVRLRYGIGDGTDTQRTVRQQLFIAAMIRKATSKGILARPDKIYSFLDAATKSLTTDMSITSLAKLAREVQDIGLGNIAFTTVPTAEWPVDRNRLIWTSAADGIWEAVRTDQPLPGQKVKRTSTPSPTPKPSTTPTPSVKTAPADVKVKVLSGTGSLADAETAADALRERGFQVEDVALADETGVTQTVVRYDPRWDESGRTLTTSVLGATSEQVEGLWGTLELVVGSDWKGVRAVRVGSANAKPSPSASPLELRTALSDTCA</sequence>
<dbReference type="EMBL" id="JAANNP010000001">
    <property type="protein sequence ID" value="NHC13149.1"/>
    <property type="molecule type" value="Genomic_DNA"/>
</dbReference>
<comment type="caution">
    <text evidence="6">The sequence shown here is derived from an EMBL/GenBank/DDBJ whole genome shotgun (WGS) entry which is preliminary data.</text>
</comment>
<feature type="domain" description="Cell envelope-related transcriptional attenuator" evidence="4">
    <location>
        <begin position="103"/>
        <end position="260"/>
    </location>
</feature>
<keyword evidence="3" id="KW-1133">Transmembrane helix</keyword>
<feature type="transmembrane region" description="Helical" evidence="3">
    <location>
        <begin position="21"/>
        <end position="44"/>
    </location>
</feature>
<organism evidence="6 7">
    <name type="scientific">Motilibacter deserti</name>
    <dbReference type="NCBI Taxonomy" id="2714956"/>
    <lineage>
        <taxon>Bacteria</taxon>
        <taxon>Bacillati</taxon>
        <taxon>Actinomycetota</taxon>
        <taxon>Actinomycetes</taxon>
        <taxon>Motilibacterales</taxon>
        <taxon>Motilibacteraceae</taxon>
        <taxon>Motilibacter</taxon>
    </lineage>
</organism>
<dbReference type="RefSeq" id="WP_166278712.1">
    <property type="nucleotide sequence ID" value="NZ_JAANNP010000001.1"/>
</dbReference>
<feature type="compositionally biased region" description="Low complexity" evidence="2">
    <location>
        <begin position="469"/>
        <end position="479"/>
    </location>
</feature>
<feature type="region of interest" description="Disordered" evidence="2">
    <location>
        <begin position="469"/>
        <end position="491"/>
    </location>
</feature>
<keyword evidence="3" id="KW-0812">Transmembrane</keyword>
<dbReference type="PANTHER" id="PTHR33392:SF6">
    <property type="entry name" value="POLYISOPRENYL-TEICHOIC ACID--PEPTIDOGLYCAN TEICHOIC ACID TRANSFERASE TAGU"/>
    <property type="match status" value="1"/>
</dbReference>
<gene>
    <name evidence="6" type="ORF">G9H71_05065</name>
</gene>
<evidence type="ECO:0000259" key="4">
    <source>
        <dbReference type="Pfam" id="PF03816"/>
    </source>
</evidence>
<evidence type="ECO:0000256" key="1">
    <source>
        <dbReference type="ARBA" id="ARBA00006068"/>
    </source>
</evidence>